<keyword evidence="3" id="KW-0597">Phosphoprotein</keyword>
<dbReference type="InterPro" id="IPR001387">
    <property type="entry name" value="Cro/C1-type_HTH"/>
</dbReference>
<dbReference type="InterPro" id="IPR035965">
    <property type="entry name" value="PAS-like_dom_sf"/>
</dbReference>
<accession>C4XH54</accession>
<dbReference type="Gene3D" id="1.10.260.40">
    <property type="entry name" value="lambda repressor-like DNA-binding domains"/>
    <property type="match status" value="1"/>
</dbReference>
<dbReference type="KEGG" id="dma:DMR_03310"/>
<evidence type="ECO:0000259" key="6">
    <source>
        <dbReference type="PROSITE" id="PS50112"/>
    </source>
</evidence>
<dbReference type="InterPro" id="IPR000700">
    <property type="entry name" value="PAS-assoc_C"/>
</dbReference>
<dbReference type="PROSITE" id="PS50943">
    <property type="entry name" value="HTH_CROC1"/>
    <property type="match status" value="1"/>
</dbReference>
<evidence type="ECO:0000313" key="9">
    <source>
        <dbReference type="EMBL" id="BAH73822.1"/>
    </source>
</evidence>
<gene>
    <name evidence="9" type="ordered locus">DMR_03310</name>
</gene>
<dbReference type="CDD" id="cd00093">
    <property type="entry name" value="HTH_XRE"/>
    <property type="match status" value="1"/>
</dbReference>
<sequence length="997" mass="109260">MTLVAVHRARYGARMTPPQHPFGQRIRERRLARLATDPAFTLRRLAGRLGIQPSYLSRLERGAAPSLSEDNIQALARELGDDPDILLALAGKLPADVRQALLAAPGDLLPLVRGLVRNPALAPGSSAQLWQSYRESQHLARVGSFVRDLVTGQDSWSEEFFRIFGLPLDDPTPTFEDFMTLVHPEDQPAVAAVRARLMADDGPVQYAYRFRRGDGLWRHAKAVARCERGPDGRARRIHGTVQDVTTERQALSDLRSVAQFPEGNPNVVLRLARDGRLTYANQASAGLLETAGLTVGDPAPAPLAAAVAQALETGRETSLELPDGEKTQRLTVIPDSAQAHANCYGRDVTAELALAGRVHELSRELAETRASLDAVLEASHDGVVLVRADGFVLRGNAAMAQSLGRTDGPDALPGLHRNDVFGPDTAPMVEHDDLAVMAADRPSLLPPPVNVVVSDGSTRALQISRAPLRDADGRVAGFCAITRDITQWRQAAEALADSQARHQRFFDDAVLGVFRTTAEGRILAVNPALARLFGYASPEAMLAEMGDDVSAGFAEPEKRRDVVRRLASKEGLLDFENVYRRRDGTTFIGALHARMTTTPAGERLIEGFVEDISERKRIAAELAASEERLKTHLRNFPLPSFTFAKRGRDLVLADANKAAEALFRGRASAMLGSSAEAVFADAPDVYLALWSALEGRRGDRRALALRPPGASEPGLFDMTFVFVAPDTVMLHAEEITALARMRESLQRTSDQLRSILDHVPCAVYFKDTAGRCIMVNRAVAEAFGLPDEPLANLPGGSIHEPETAVRIADDDRRILASGQAETFEEDVLVRGRPRRFLTTKTPLHDEQGQPYALCGMSLDITERVELARVLEAERDTLRTILDHVPYAALLAANDGSTLFINHRFTALIGYSRHDIPHVAAWLPKAYPDPNLRARVEADWRACQGVDCRRIYPVRCGDGRSRWIEFRCTALAEGRMLITLNEADPRRVAHWLAPQPAV</sequence>
<evidence type="ECO:0000256" key="4">
    <source>
        <dbReference type="ARBA" id="ARBA00022679"/>
    </source>
</evidence>
<evidence type="ECO:0000259" key="7">
    <source>
        <dbReference type="PROSITE" id="PS50113"/>
    </source>
</evidence>
<dbReference type="SMART" id="SM00091">
    <property type="entry name" value="PAS"/>
    <property type="match status" value="7"/>
</dbReference>
<dbReference type="InterPro" id="IPR010982">
    <property type="entry name" value="Lambda_DNA-bd_dom_sf"/>
</dbReference>
<keyword evidence="10" id="KW-1185">Reference proteome</keyword>
<feature type="domain" description="PAC" evidence="7">
    <location>
        <begin position="204"/>
        <end position="256"/>
    </location>
</feature>
<dbReference type="AlphaFoldDB" id="C4XH54"/>
<dbReference type="EMBL" id="AP010904">
    <property type="protein sequence ID" value="BAH73822.1"/>
    <property type="molecule type" value="Genomic_DNA"/>
</dbReference>
<feature type="domain" description="PAC" evidence="7">
    <location>
        <begin position="573"/>
        <end position="624"/>
    </location>
</feature>
<feature type="domain" description="PAS" evidence="6">
    <location>
        <begin position="498"/>
        <end position="541"/>
    </location>
</feature>
<dbReference type="GO" id="GO:0004673">
    <property type="term" value="F:protein histidine kinase activity"/>
    <property type="evidence" value="ECO:0007669"/>
    <property type="project" value="UniProtKB-EC"/>
</dbReference>
<evidence type="ECO:0000256" key="5">
    <source>
        <dbReference type="ARBA" id="ARBA00022777"/>
    </source>
</evidence>
<dbReference type="STRING" id="573370.DMR_03310"/>
<keyword evidence="5" id="KW-0418">Kinase</keyword>
<dbReference type="SUPFAM" id="SSF47413">
    <property type="entry name" value="lambda repressor-like DNA-binding domains"/>
    <property type="match status" value="1"/>
</dbReference>
<reference evidence="9 10" key="1">
    <citation type="journal article" date="2009" name="Genome Res.">
        <title>Whole genome sequence of Desulfovibrio magneticus strain RS-1 revealed common gene clusters in magnetotactic bacteria.</title>
        <authorList>
            <person name="Nakazawa H."/>
            <person name="Arakaki A."/>
            <person name="Narita-Yamada S."/>
            <person name="Yashiro I."/>
            <person name="Jinno K."/>
            <person name="Aoki N."/>
            <person name="Tsuruyama A."/>
            <person name="Okamura Y."/>
            <person name="Tanikawa S."/>
            <person name="Fujita N."/>
            <person name="Takeyama H."/>
            <person name="Matsunaga T."/>
        </authorList>
    </citation>
    <scope>NUCLEOTIDE SEQUENCE [LARGE SCALE GENOMIC DNA]</scope>
    <source>
        <strain evidence="10">ATCC 700980 / DSM 13731 / RS-1</strain>
    </source>
</reference>
<dbReference type="Pfam" id="PF13426">
    <property type="entry name" value="PAS_9"/>
    <property type="match status" value="1"/>
</dbReference>
<dbReference type="eggNOG" id="COG2202">
    <property type="taxonomic scope" value="Bacteria"/>
</dbReference>
<protein>
    <recommendedName>
        <fullName evidence="2">histidine kinase</fullName>
        <ecNumber evidence="2">2.7.13.3</ecNumber>
    </recommendedName>
</protein>
<evidence type="ECO:0000259" key="8">
    <source>
        <dbReference type="PROSITE" id="PS50943"/>
    </source>
</evidence>
<proteinExistence type="predicted"/>
<dbReference type="HOGENOM" id="CLU_300305_0_0_7"/>
<evidence type="ECO:0000256" key="1">
    <source>
        <dbReference type="ARBA" id="ARBA00000085"/>
    </source>
</evidence>
<dbReference type="PROSITE" id="PS50112">
    <property type="entry name" value="PAS"/>
    <property type="match status" value="3"/>
</dbReference>
<evidence type="ECO:0000256" key="3">
    <source>
        <dbReference type="ARBA" id="ARBA00022553"/>
    </source>
</evidence>
<dbReference type="SMART" id="SM00530">
    <property type="entry name" value="HTH_XRE"/>
    <property type="match status" value="1"/>
</dbReference>
<organism evidence="9 10">
    <name type="scientific">Solidesulfovibrio magneticus (strain ATCC 700980 / DSM 13731 / RS-1)</name>
    <name type="common">Desulfovibrio magneticus</name>
    <dbReference type="NCBI Taxonomy" id="573370"/>
    <lineage>
        <taxon>Bacteria</taxon>
        <taxon>Pseudomonadati</taxon>
        <taxon>Thermodesulfobacteriota</taxon>
        <taxon>Desulfovibrionia</taxon>
        <taxon>Desulfovibrionales</taxon>
        <taxon>Desulfovibrionaceae</taxon>
        <taxon>Solidesulfovibrio</taxon>
    </lineage>
</organism>
<feature type="domain" description="PAC" evidence="7">
    <location>
        <begin position="445"/>
        <end position="497"/>
    </location>
</feature>
<dbReference type="PROSITE" id="PS50113">
    <property type="entry name" value="PAC"/>
    <property type="match status" value="4"/>
</dbReference>
<dbReference type="InterPro" id="IPR000014">
    <property type="entry name" value="PAS"/>
</dbReference>
<dbReference type="Pfam" id="PF08447">
    <property type="entry name" value="PAS_3"/>
    <property type="match status" value="1"/>
</dbReference>
<dbReference type="Gene3D" id="3.30.450.20">
    <property type="entry name" value="PAS domain"/>
    <property type="match status" value="6"/>
</dbReference>
<dbReference type="InterPro" id="IPR013656">
    <property type="entry name" value="PAS_4"/>
</dbReference>
<evidence type="ECO:0000313" key="10">
    <source>
        <dbReference type="Proteomes" id="UP000009071"/>
    </source>
</evidence>
<dbReference type="PANTHER" id="PTHR43304">
    <property type="entry name" value="PHYTOCHROME-LIKE PROTEIN CPH1"/>
    <property type="match status" value="1"/>
</dbReference>
<feature type="domain" description="PAS" evidence="6">
    <location>
        <begin position="873"/>
        <end position="915"/>
    </location>
</feature>
<feature type="domain" description="PAC" evidence="7">
    <location>
        <begin position="816"/>
        <end position="872"/>
    </location>
</feature>
<dbReference type="EC" id="2.7.13.3" evidence="2"/>
<dbReference type="CDD" id="cd00130">
    <property type="entry name" value="PAS"/>
    <property type="match status" value="5"/>
</dbReference>
<feature type="domain" description="PAS" evidence="6">
    <location>
        <begin position="748"/>
        <end position="818"/>
    </location>
</feature>
<dbReference type="InterPro" id="IPR013655">
    <property type="entry name" value="PAS_fold_3"/>
</dbReference>
<dbReference type="Gene3D" id="2.10.70.100">
    <property type="match status" value="1"/>
</dbReference>
<dbReference type="Pfam" id="PF13188">
    <property type="entry name" value="PAS_8"/>
    <property type="match status" value="1"/>
</dbReference>
<dbReference type="GO" id="GO:0003677">
    <property type="term" value="F:DNA binding"/>
    <property type="evidence" value="ECO:0007669"/>
    <property type="project" value="InterPro"/>
</dbReference>
<comment type="catalytic activity">
    <reaction evidence="1">
        <text>ATP + protein L-histidine = ADP + protein N-phospho-L-histidine.</text>
        <dbReference type="EC" id="2.7.13.3"/>
    </reaction>
</comment>
<evidence type="ECO:0000256" key="2">
    <source>
        <dbReference type="ARBA" id="ARBA00012438"/>
    </source>
</evidence>
<dbReference type="Proteomes" id="UP000009071">
    <property type="component" value="Chromosome"/>
</dbReference>
<dbReference type="SUPFAM" id="SSF55785">
    <property type="entry name" value="PYP-like sensor domain (PAS domain)"/>
    <property type="match status" value="6"/>
</dbReference>
<dbReference type="Pfam" id="PF08448">
    <property type="entry name" value="PAS_4"/>
    <property type="match status" value="2"/>
</dbReference>
<dbReference type="InterPro" id="IPR052162">
    <property type="entry name" value="Sensor_kinase/Photoreceptor"/>
</dbReference>
<dbReference type="NCBIfam" id="TIGR00229">
    <property type="entry name" value="sensory_box"/>
    <property type="match status" value="4"/>
</dbReference>
<dbReference type="InterPro" id="IPR001610">
    <property type="entry name" value="PAC"/>
</dbReference>
<feature type="domain" description="HTH cro/C1-type" evidence="8">
    <location>
        <begin position="26"/>
        <end position="86"/>
    </location>
</feature>
<dbReference type="SMART" id="SM00086">
    <property type="entry name" value="PAC"/>
    <property type="match status" value="4"/>
</dbReference>
<name>C4XH54_SOLM1</name>
<dbReference type="PANTHER" id="PTHR43304:SF1">
    <property type="entry name" value="PAC DOMAIN-CONTAINING PROTEIN"/>
    <property type="match status" value="1"/>
</dbReference>
<dbReference type="Pfam" id="PF13560">
    <property type="entry name" value="HTH_31"/>
    <property type="match status" value="1"/>
</dbReference>
<keyword evidence="4" id="KW-0808">Transferase</keyword>